<gene>
    <name evidence="6" type="ORF">Zmor_008352</name>
</gene>
<comment type="function">
    <text evidence="2">Lectin involved in innate immunity. Agglutinates all types of human erythrocytes, Gram-positive and Gram-negative bacteria. Has a stronger agglutinating activity towards Gram-negative bacteria than towards Gram-positive bacteria. Specifically recognizes acetyl group-containing substances on agglutinated cells. The hemagglutinating activity was inhibited by EDTA, acetyl group-containing mono- and disaccharides, N-acetyl derivatives of amino acids, other acetyl group-containing substances, propionamide and benzamide. Enhances the antimicrobial activity of big defensin against Gram-positive bacteria but not against Gram-negative bacteria.</text>
</comment>
<reference evidence="6" key="1">
    <citation type="journal article" date="2023" name="G3 (Bethesda)">
        <title>Whole genome assemblies of Zophobas morio and Tenebrio molitor.</title>
        <authorList>
            <person name="Kaur S."/>
            <person name="Stinson S.A."/>
            <person name="diCenzo G.C."/>
        </authorList>
    </citation>
    <scope>NUCLEOTIDE SEQUENCE</scope>
    <source>
        <strain evidence="6">QUZm001</strain>
    </source>
</reference>
<sequence>MAKNLKIIVTIFLQICVAKASQSVSTNEFVAVSTTKPEVLTLSDFLAKIETRIEYTQTIKENTQRLQALERQNTQLQTTLDSVNLQLNSIQTLLEKLANAKIATQTKSLPTSCKDIKDSGNKVSGMYLIQPKYSSESFMVLCDMDTSGGGWAYFLSRFDGSQNFYLNWTDYKNGFGSLSGEFWLGLEALHQLTGFEANELLVELEDFEGGKVHAAYNAFAVGSEDEGYPMKVLGSYSGNAGDSLRYQAGMKFTTLDRDQDLRPGNNCAAQEKGSWWYNTCTMCNPTARYLRGNVTEADRWQIVYWDGFRGSAYSLKKVGMMVRPRGRYSSTVLPVKK</sequence>
<proteinExistence type="predicted"/>
<evidence type="ECO:0000256" key="1">
    <source>
        <dbReference type="ARBA" id="ARBA00023157"/>
    </source>
</evidence>
<dbReference type="PANTHER" id="PTHR19143:SF458">
    <property type="entry name" value="FIBRINOGEN C-TERMINAL DOMAIN-CONTAINING PROTEIN-RELATED"/>
    <property type="match status" value="1"/>
</dbReference>
<dbReference type="InterPro" id="IPR014716">
    <property type="entry name" value="Fibrinogen_a/b/g_C_1"/>
</dbReference>
<dbReference type="PROSITE" id="PS51406">
    <property type="entry name" value="FIBRINOGEN_C_2"/>
    <property type="match status" value="1"/>
</dbReference>
<feature type="signal peptide" evidence="4">
    <location>
        <begin position="1"/>
        <end position="20"/>
    </location>
</feature>
<feature type="chain" id="PRO_5041307874" description="Fibrinogen C-terminal domain-containing protein" evidence="4">
    <location>
        <begin position="21"/>
        <end position="337"/>
    </location>
</feature>
<evidence type="ECO:0000313" key="7">
    <source>
        <dbReference type="Proteomes" id="UP001168821"/>
    </source>
</evidence>
<dbReference type="GO" id="GO:0005615">
    <property type="term" value="C:extracellular space"/>
    <property type="evidence" value="ECO:0007669"/>
    <property type="project" value="TreeGrafter"/>
</dbReference>
<comment type="caution">
    <text evidence="6">The sequence shown here is derived from an EMBL/GenBank/DDBJ whole genome shotgun (WGS) entry which is preliminary data.</text>
</comment>
<dbReference type="CDD" id="cd00087">
    <property type="entry name" value="FReD"/>
    <property type="match status" value="1"/>
</dbReference>
<dbReference type="SUPFAM" id="SSF56496">
    <property type="entry name" value="Fibrinogen C-terminal domain-like"/>
    <property type="match status" value="1"/>
</dbReference>
<dbReference type="GO" id="GO:0030246">
    <property type="term" value="F:carbohydrate binding"/>
    <property type="evidence" value="ECO:0007669"/>
    <property type="project" value="UniProtKB-ARBA"/>
</dbReference>
<dbReference type="InterPro" id="IPR036056">
    <property type="entry name" value="Fibrinogen-like_C"/>
</dbReference>
<keyword evidence="4" id="KW-0732">Signal</keyword>
<dbReference type="SMART" id="SM00186">
    <property type="entry name" value="FBG"/>
    <property type="match status" value="1"/>
</dbReference>
<name>A0AA38MPR5_9CUCU</name>
<dbReference type="PANTHER" id="PTHR19143">
    <property type="entry name" value="FIBRINOGEN/TENASCIN/ANGIOPOEITIN"/>
    <property type="match status" value="1"/>
</dbReference>
<dbReference type="NCBIfam" id="NF040941">
    <property type="entry name" value="GGGWT_bact"/>
    <property type="match status" value="1"/>
</dbReference>
<dbReference type="InterPro" id="IPR050373">
    <property type="entry name" value="Fibrinogen_C-term_domain"/>
</dbReference>
<dbReference type="EMBL" id="JALNTZ010000002">
    <property type="protein sequence ID" value="KAJ3664161.1"/>
    <property type="molecule type" value="Genomic_DNA"/>
</dbReference>
<evidence type="ECO:0000256" key="2">
    <source>
        <dbReference type="ARBA" id="ARBA00053344"/>
    </source>
</evidence>
<dbReference type="Proteomes" id="UP001168821">
    <property type="component" value="Unassembled WGS sequence"/>
</dbReference>
<feature type="coiled-coil region" evidence="3">
    <location>
        <begin position="52"/>
        <end position="100"/>
    </location>
</feature>
<evidence type="ECO:0000256" key="3">
    <source>
        <dbReference type="SAM" id="Coils"/>
    </source>
</evidence>
<accession>A0AA38MPR5</accession>
<evidence type="ECO:0000313" key="6">
    <source>
        <dbReference type="EMBL" id="KAJ3664161.1"/>
    </source>
</evidence>
<dbReference type="InterPro" id="IPR002181">
    <property type="entry name" value="Fibrinogen_a/b/g_C_dom"/>
</dbReference>
<keyword evidence="3" id="KW-0175">Coiled coil</keyword>
<dbReference type="FunFam" id="3.90.215.10:FF:000001">
    <property type="entry name" value="Tenascin isoform 1"/>
    <property type="match status" value="1"/>
</dbReference>
<dbReference type="Gene3D" id="3.90.215.10">
    <property type="entry name" value="Gamma Fibrinogen, chain A, domain 1"/>
    <property type="match status" value="1"/>
</dbReference>
<dbReference type="AlphaFoldDB" id="A0AA38MPR5"/>
<keyword evidence="1" id="KW-1015">Disulfide bond</keyword>
<feature type="domain" description="Fibrinogen C-terminal" evidence="5">
    <location>
        <begin position="104"/>
        <end position="326"/>
    </location>
</feature>
<dbReference type="Pfam" id="PF00147">
    <property type="entry name" value="Fibrinogen_C"/>
    <property type="match status" value="1"/>
</dbReference>
<evidence type="ECO:0000259" key="5">
    <source>
        <dbReference type="PROSITE" id="PS51406"/>
    </source>
</evidence>
<keyword evidence="7" id="KW-1185">Reference proteome</keyword>
<evidence type="ECO:0000256" key="4">
    <source>
        <dbReference type="SAM" id="SignalP"/>
    </source>
</evidence>
<organism evidence="6 7">
    <name type="scientific">Zophobas morio</name>
    <dbReference type="NCBI Taxonomy" id="2755281"/>
    <lineage>
        <taxon>Eukaryota</taxon>
        <taxon>Metazoa</taxon>
        <taxon>Ecdysozoa</taxon>
        <taxon>Arthropoda</taxon>
        <taxon>Hexapoda</taxon>
        <taxon>Insecta</taxon>
        <taxon>Pterygota</taxon>
        <taxon>Neoptera</taxon>
        <taxon>Endopterygota</taxon>
        <taxon>Coleoptera</taxon>
        <taxon>Polyphaga</taxon>
        <taxon>Cucujiformia</taxon>
        <taxon>Tenebrionidae</taxon>
        <taxon>Zophobas</taxon>
    </lineage>
</organism>
<protein>
    <recommendedName>
        <fullName evidence="5">Fibrinogen C-terminal domain-containing protein</fullName>
    </recommendedName>
</protein>